<dbReference type="InterPro" id="IPR042095">
    <property type="entry name" value="SUMF_sf"/>
</dbReference>
<evidence type="ECO:0000313" key="5">
    <source>
        <dbReference type="Proteomes" id="UP000366872"/>
    </source>
</evidence>
<dbReference type="InterPro" id="IPR005532">
    <property type="entry name" value="SUMF_dom"/>
</dbReference>
<dbReference type="Pfam" id="PF03781">
    <property type="entry name" value="FGE-sulfatase"/>
    <property type="match status" value="1"/>
</dbReference>
<evidence type="ECO:0000259" key="2">
    <source>
        <dbReference type="Pfam" id="PF03781"/>
    </source>
</evidence>
<feature type="transmembrane region" description="Helical" evidence="1">
    <location>
        <begin position="120"/>
        <end position="146"/>
    </location>
</feature>
<dbReference type="EMBL" id="CAAHFG010000001">
    <property type="protein sequence ID" value="VGO14225.1"/>
    <property type="molecule type" value="Genomic_DNA"/>
</dbReference>
<keyword evidence="5" id="KW-1185">Reference proteome</keyword>
<accession>A0A6C2U2Z5</accession>
<dbReference type="PANTHER" id="PTHR23150:SF19">
    <property type="entry name" value="FORMYLGLYCINE-GENERATING ENZYME"/>
    <property type="match status" value="1"/>
</dbReference>
<evidence type="ECO:0008006" key="6">
    <source>
        <dbReference type="Google" id="ProtNLM"/>
    </source>
</evidence>
<name>A0A6C2U2Z5_PONDE</name>
<dbReference type="InterPro" id="IPR051043">
    <property type="entry name" value="Sulfatase_Mod_Factor_Kinase"/>
</dbReference>
<organism evidence="4 5">
    <name type="scientific">Pontiella desulfatans</name>
    <dbReference type="NCBI Taxonomy" id="2750659"/>
    <lineage>
        <taxon>Bacteria</taxon>
        <taxon>Pseudomonadati</taxon>
        <taxon>Kiritimatiellota</taxon>
        <taxon>Kiritimatiellia</taxon>
        <taxon>Kiritimatiellales</taxon>
        <taxon>Pontiellaceae</taxon>
        <taxon>Pontiella</taxon>
    </lineage>
</organism>
<reference evidence="4 5" key="1">
    <citation type="submission" date="2019-04" db="EMBL/GenBank/DDBJ databases">
        <authorList>
            <person name="Van Vliet M D."/>
        </authorList>
    </citation>
    <scope>NUCLEOTIDE SEQUENCE [LARGE SCALE GENOMIC DNA]</scope>
    <source>
        <strain evidence="4 5">F1</strain>
    </source>
</reference>
<dbReference type="Proteomes" id="UP000366872">
    <property type="component" value="Unassembled WGS sequence"/>
</dbReference>
<dbReference type="InterPro" id="IPR016187">
    <property type="entry name" value="CTDL_fold"/>
</dbReference>
<sequence>MLPTEDEWYKAAYLKSDGSAYSLYATGDSVPGVETDANYDGYNGTYSTPWDVGTGGVAENNGTFYMNGNVWEWNESAYDGTLDDMAELRVVRGGAFSVSELGLRSSTRHSYSPESESYLFGFRVAAIPEPSSIMLVGVAGGFALFIRRRLMV</sequence>
<dbReference type="PANTHER" id="PTHR23150">
    <property type="entry name" value="SULFATASE MODIFYING FACTOR 1, 2"/>
    <property type="match status" value="1"/>
</dbReference>
<dbReference type="Gene3D" id="3.90.1580.10">
    <property type="entry name" value="paralog of FGE (formylglycine-generating enzyme)"/>
    <property type="match status" value="1"/>
</dbReference>
<proteinExistence type="predicted"/>
<keyword evidence="1" id="KW-1133">Transmembrane helix</keyword>
<feature type="domain" description="Sulfatase-modifying factor enzyme-like" evidence="2">
    <location>
        <begin position="2"/>
        <end position="125"/>
    </location>
</feature>
<feature type="domain" description="Ice-binding protein C-terminal" evidence="3">
    <location>
        <begin position="126"/>
        <end position="149"/>
    </location>
</feature>
<evidence type="ECO:0000256" key="1">
    <source>
        <dbReference type="SAM" id="Phobius"/>
    </source>
</evidence>
<dbReference type="Pfam" id="PF07589">
    <property type="entry name" value="PEP-CTERM"/>
    <property type="match status" value="1"/>
</dbReference>
<protein>
    <recommendedName>
        <fullName evidence="6">Sulfatase-modifying factor enzyme domain-containing protein</fullName>
    </recommendedName>
</protein>
<evidence type="ECO:0000259" key="3">
    <source>
        <dbReference type="Pfam" id="PF07589"/>
    </source>
</evidence>
<dbReference type="InterPro" id="IPR013424">
    <property type="entry name" value="Ice-binding_C"/>
</dbReference>
<dbReference type="NCBIfam" id="TIGR02595">
    <property type="entry name" value="PEP_CTERM"/>
    <property type="match status" value="1"/>
</dbReference>
<keyword evidence="1" id="KW-0472">Membrane</keyword>
<keyword evidence="1" id="KW-0812">Transmembrane</keyword>
<evidence type="ECO:0000313" key="4">
    <source>
        <dbReference type="EMBL" id="VGO14225.1"/>
    </source>
</evidence>
<dbReference type="AlphaFoldDB" id="A0A6C2U2Z5"/>
<dbReference type="SUPFAM" id="SSF56436">
    <property type="entry name" value="C-type lectin-like"/>
    <property type="match status" value="1"/>
</dbReference>
<dbReference type="GO" id="GO:0120147">
    <property type="term" value="F:formylglycine-generating oxidase activity"/>
    <property type="evidence" value="ECO:0007669"/>
    <property type="project" value="TreeGrafter"/>
</dbReference>
<gene>
    <name evidence="4" type="ORF">PDESU_02784</name>
</gene>